<accession>J9D4K9</accession>
<dbReference type="EMBL" id="AFBI03000069">
    <property type="protein sequence ID" value="EJW02489.1"/>
    <property type="molecule type" value="Genomic_DNA"/>
</dbReference>
<evidence type="ECO:0000256" key="1">
    <source>
        <dbReference type="SAM" id="Phobius"/>
    </source>
</evidence>
<dbReference type="AlphaFoldDB" id="J9D4K9"/>
<keyword evidence="1" id="KW-0472">Membrane</keyword>
<evidence type="ECO:0000313" key="2">
    <source>
        <dbReference type="EMBL" id="EJW02489.1"/>
    </source>
</evidence>
<organism evidence="2 3">
    <name type="scientific">Edhazardia aedis (strain USNM 41457)</name>
    <name type="common">Microsporidian parasite</name>
    <dbReference type="NCBI Taxonomy" id="1003232"/>
    <lineage>
        <taxon>Eukaryota</taxon>
        <taxon>Fungi</taxon>
        <taxon>Fungi incertae sedis</taxon>
        <taxon>Microsporidia</taxon>
        <taxon>Edhazardia</taxon>
    </lineage>
</organism>
<proteinExistence type="predicted"/>
<keyword evidence="1" id="KW-0812">Transmembrane</keyword>
<feature type="transmembrane region" description="Helical" evidence="1">
    <location>
        <begin position="7"/>
        <end position="25"/>
    </location>
</feature>
<dbReference type="Proteomes" id="UP000003163">
    <property type="component" value="Unassembled WGS sequence"/>
</dbReference>
<gene>
    <name evidence="2" type="ORF">EDEG_03109</name>
</gene>
<keyword evidence="1" id="KW-1133">Transmembrane helix</keyword>
<dbReference type="InParanoid" id="J9D4K9"/>
<keyword evidence="3" id="KW-1185">Reference proteome</keyword>
<dbReference type="VEuPathDB" id="MicrosporidiaDB:EDEG_03109"/>
<reference evidence="3" key="2">
    <citation type="submission" date="2015-07" db="EMBL/GenBank/DDBJ databases">
        <title>Contrasting host-pathogen interactions and genome evolution in two generalist and specialist microsporidian pathogens of mosquitoes.</title>
        <authorList>
            <consortium name="The Broad Institute Genomics Platform"/>
            <consortium name="The Broad Institute Genome Sequencing Center for Infectious Disease"/>
            <person name="Cuomo C.A."/>
            <person name="Sanscrainte N.D."/>
            <person name="Goldberg J.M."/>
            <person name="Heiman D."/>
            <person name="Young S."/>
            <person name="Zeng Q."/>
            <person name="Becnel J.J."/>
            <person name="Birren B.W."/>
        </authorList>
    </citation>
    <scope>NUCLEOTIDE SEQUENCE [LARGE SCALE GENOMIC DNA]</scope>
    <source>
        <strain evidence="3">USNM 41457</strain>
    </source>
</reference>
<sequence length="434" mass="50945">MRSFTYFLCFFSILIISLITCLNIYNSKRPFASELNGSLSDYFSRRCKSKQNISSSIAQINILEVHENLKYTQEYFPNFSSFDLNLLQENLLTNTSIQKQNIPQYVFDPYVAKLLGISVAINSENKEKSVLEENYKKQLVLNRTFSVNNILFKIDFAPNIDTTKIKEKHQNDSDFFPAVCDDFACYKEFLSPSISYKVLKRCFSGKNISNTNNSKQILNFWPLKYRFISSSENRTLYLYENNYGMNIFSMIMQKFKENSESLIKNQQFKMINELNFNKSVALLLTDLNYKARFFEFDIDGILDLHKMIFNNSLFHFLQSEKRDSHIQQLLHFFSNYCRYKTESRLKIVSLNADQSFCCEMTAANLAIKQLNTLTTENILNLAETFFDHCFEPSQEDIAKTCIQCEYLNTDYPGIQHKNILNQPKFIYGFFATYR</sequence>
<name>J9D4K9_EDHAE</name>
<dbReference type="HOGENOM" id="CLU_645615_0_0_1"/>
<protein>
    <submittedName>
        <fullName evidence="2">Uncharacterized protein</fullName>
    </submittedName>
</protein>
<reference evidence="2 3" key="1">
    <citation type="submission" date="2011-08" db="EMBL/GenBank/DDBJ databases">
        <authorList>
            <person name="Liu Z.J."/>
            <person name="Shi F.L."/>
            <person name="Lu J.Q."/>
            <person name="Li M."/>
            <person name="Wang Z.L."/>
        </authorList>
    </citation>
    <scope>NUCLEOTIDE SEQUENCE [LARGE SCALE GENOMIC DNA]</scope>
    <source>
        <strain evidence="2 3">USNM 41457</strain>
    </source>
</reference>
<comment type="caution">
    <text evidence="2">The sequence shown here is derived from an EMBL/GenBank/DDBJ whole genome shotgun (WGS) entry which is preliminary data.</text>
</comment>
<evidence type="ECO:0000313" key="3">
    <source>
        <dbReference type="Proteomes" id="UP000003163"/>
    </source>
</evidence>